<dbReference type="EMBL" id="JADGMS010000005">
    <property type="protein sequence ID" value="KAF9683080.1"/>
    <property type="molecule type" value="Genomic_DNA"/>
</dbReference>
<sequence length="93" mass="10852">MSDEDGKFFSPVTWFNATLWLISFDFNDVATEFRKWGEETSDSLWVGVVPSVPQKKAQIHGSTFDYTEMDPFEARKQHWSFSIGTCRWDDGLY</sequence>
<keyword evidence="2" id="KW-1185">Reference proteome</keyword>
<accession>A0A835K8X7</accession>
<comment type="caution">
    <text evidence="1">The sequence shown here is derived from an EMBL/GenBank/DDBJ whole genome shotgun (WGS) entry which is preliminary data.</text>
</comment>
<gene>
    <name evidence="1" type="ORF">SADUNF_Sadunf05G0175000</name>
</gene>
<evidence type="ECO:0000313" key="1">
    <source>
        <dbReference type="EMBL" id="KAF9683080.1"/>
    </source>
</evidence>
<organism evidence="1 2">
    <name type="scientific">Salix dunnii</name>
    <dbReference type="NCBI Taxonomy" id="1413687"/>
    <lineage>
        <taxon>Eukaryota</taxon>
        <taxon>Viridiplantae</taxon>
        <taxon>Streptophyta</taxon>
        <taxon>Embryophyta</taxon>
        <taxon>Tracheophyta</taxon>
        <taxon>Spermatophyta</taxon>
        <taxon>Magnoliopsida</taxon>
        <taxon>eudicotyledons</taxon>
        <taxon>Gunneridae</taxon>
        <taxon>Pentapetalae</taxon>
        <taxon>rosids</taxon>
        <taxon>fabids</taxon>
        <taxon>Malpighiales</taxon>
        <taxon>Salicaceae</taxon>
        <taxon>Saliceae</taxon>
        <taxon>Salix</taxon>
    </lineage>
</organism>
<reference evidence="1 2" key="1">
    <citation type="submission" date="2020-10" db="EMBL/GenBank/DDBJ databases">
        <title>Plant Genome Project.</title>
        <authorList>
            <person name="Zhang R.-G."/>
        </authorList>
    </citation>
    <scope>NUCLEOTIDE SEQUENCE [LARGE SCALE GENOMIC DNA]</scope>
    <source>
        <strain evidence="1">FAFU-HL-1</strain>
        <tissue evidence="1">Leaf</tissue>
    </source>
</reference>
<dbReference type="Proteomes" id="UP000657918">
    <property type="component" value="Unassembled WGS sequence"/>
</dbReference>
<name>A0A835K8X7_9ROSI</name>
<dbReference type="AlphaFoldDB" id="A0A835K8X7"/>
<evidence type="ECO:0000313" key="2">
    <source>
        <dbReference type="Proteomes" id="UP000657918"/>
    </source>
</evidence>
<protein>
    <submittedName>
        <fullName evidence="1">Uncharacterized protein</fullName>
    </submittedName>
</protein>
<proteinExistence type="predicted"/>